<comment type="caution">
    <text evidence="2">The sequence shown here is derived from an EMBL/GenBank/DDBJ whole genome shotgun (WGS) entry which is preliminary data.</text>
</comment>
<feature type="compositionally biased region" description="Low complexity" evidence="1">
    <location>
        <begin position="444"/>
        <end position="455"/>
    </location>
</feature>
<feature type="compositionally biased region" description="Low complexity" evidence="1">
    <location>
        <begin position="54"/>
        <end position="95"/>
    </location>
</feature>
<dbReference type="AlphaFoldDB" id="A0A814MSN2"/>
<protein>
    <submittedName>
        <fullName evidence="2">Uncharacterized protein</fullName>
    </submittedName>
</protein>
<name>A0A814MSN2_9BILA</name>
<accession>A0A814MSN2</accession>
<organism evidence="2 3">
    <name type="scientific">Rotaria sordida</name>
    <dbReference type="NCBI Taxonomy" id="392033"/>
    <lineage>
        <taxon>Eukaryota</taxon>
        <taxon>Metazoa</taxon>
        <taxon>Spiralia</taxon>
        <taxon>Gnathifera</taxon>
        <taxon>Rotifera</taxon>
        <taxon>Eurotatoria</taxon>
        <taxon>Bdelloidea</taxon>
        <taxon>Philodinida</taxon>
        <taxon>Philodinidae</taxon>
        <taxon>Rotaria</taxon>
    </lineage>
</organism>
<dbReference type="Gene3D" id="3.90.190.10">
    <property type="entry name" value="Protein tyrosine phosphatase superfamily"/>
    <property type="match status" value="1"/>
</dbReference>
<evidence type="ECO:0000256" key="1">
    <source>
        <dbReference type="SAM" id="MobiDB-lite"/>
    </source>
</evidence>
<feature type="region of interest" description="Disordered" evidence="1">
    <location>
        <begin position="425"/>
        <end position="455"/>
    </location>
</feature>
<feature type="compositionally biased region" description="Polar residues" evidence="1">
    <location>
        <begin position="425"/>
        <end position="443"/>
    </location>
</feature>
<evidence type="ECO:0000313" key="2">
    <source>
        <dbReference type="EMBL" id="CAF1082320.1"/>
    </source>
</evidence>
<gene>
    <name evidence="2" type="ORF">ZHD862_LOCUS16652</name>
</gene>
<dbReference type="InterPro" id="IPR029021">
    <property type="entry name" value="Prot-tyrosine_phosphatase-like"/>
</dbReference>
<proteinExistence type="predicted"/>
<feature type="region of interest" description="Disordered" evidence="1">
    <location>
        <begin position="40"/>
        <end position="106"/>
    </location>
</feature>
<sequence>MHSMIRRSASIISSTVADPSTVTVRIESASTSDLNVQDVVTTSSSDDDDDLQQRRQQNNNDRFGYRISSATSSRRQTTSVRINNNNSSQRQRPSRLTTDTTSSMRVPKNRPITAVSLPAKPSACDNEWDLDSARILVSSVQRRNPSFPLISPTNAHPKPSSQPIFTHQHVPTIFTTTSECLGKELRPQPRRDIPRRAQSLAKSAKIDRNTTSSTTSIVFLTNDILLGSIRALQNERQLCKLSIDYLIDATNMRPDELARKANVGARLQCHCSHTHSRCTLTLEFDQLYLPTSSPPSTTTTTTLTMDYNNLNNNKIRELTRLQLSQLFSAVNHFIYKSQQEGKRILIYGFELTPNSPLAVIAIQYLMLNDEQLSFVEATNRINCLFPVIPLQHQQYPIMEKRFQDYLKYLDRKRFPRNFNVHSIISDGSTSSGNENPQSLRECSSNSPEVTTTTITTNSTPVTSWTTIPMSIINDKTNSSHHVVAARSAWDS</sequence>
<evidence type="ECO:0000313" key="3">
    <source>
        <dbReference type="Proteomes" id="UP000663864"/>
    </source>
</evidence>
<dbReference type="Proteomes" id="UP000663864">
    <property type="component" value="Unassembled WGS sequence"/>
</dbReference>
<reference evidence="2" key="1">
    <citation type="submission" date="2021-02" db="EMBL/GenBank/DDBJ databases">
        <authorList>
            <person name="Nowell W R."/>
        </authorList>
    </citation>
    <scope>NUCLEOTIDE SEQUENCE</scope>
</reference>
<dbReference type="EMBL" id="CAJNOT010000795">
    <property type="protein sequence ID" value="CAF1082320.1"/>
    <property type="molecule type" value="Genomic_DNA"/>
</dbReference>